<comment type="similarity">
    <text evidence="1">Belongs to the 4-hydroxybenzoyl-CoA thioesterase family.</text>
</comment>
<dbReference type="Pfam" id="PF13279">
    <property type="entry name" value="4HBT_2"/>
    <property type="match status" value="1"/>
</dbReference>
<proteinExistence type="inferred from homology"/>
<dbReference type="PANTHER" id="PTHR31793">
    <property type="entry name" value="4-HYDROXYBENZOYL-COA THIOESTERASE FAMILY MEMBER"/>
    <property type="match status" value="1"/>
</dbReference>
<name>A0A248LIR9_9NEIS</name>
<dbReference type="GeneID" id="75109783"/>
<dbReference type="CDD" id="cd00586">
    <property type="entry name" value="4HBT"/>
    <property type="match status" value="1"/>
</dbReference>
<evidence type="ECO:0000256" key="1">
    <source>
        <dbReference type="ARBA" id="ARBA00005953"/>
    </source>
</evidence>
<dbReference type="EMBL" id="CP022115">
    <property type="protein sequence ID" value="ASJ24542.1"/>
    <property type="molecule type" value="Genomic_DNA"/>
</dbReference>
<dbReference type="RefSeq" id="WP_012696930.1">
    <property type="nucleotide sequence ID" value="NZ_CP022115.1"/>
</dbReference>
<accession>A0A248LIR9</accession>
<dbReference type="PANTHER" id="PTHR31793:SF27">
    <property type="entry name" value="NOVEL THIOESTERASE SUPERFAMILY DOMAIN AND SAPOSIN A-TYPE DOMAIN CONTAINING PROTEIN (0610012H03RIK)"/>
    <property type="match status" value="1"/>
</dbReference>
<keyword evidence="2" id="KW-0378">Hydrolase</keyword>
<organism evidence="3 4">
    <name type="scientific">Laribacter hongkongensis</name>
    <dbReference type="NCBI Taxonomy" id="168471"/>
    <lineage>
        <taxon>Bacteria</taxon>
        <taxon>Pseudomonadati</taxon>
        <taxon>Pseudomonadota</taxon>
        <taxon>Betaproteobacteria</taxon>
        <taxon>Neisseriales</taxon>
        <taxon>Aquaspirillaceae</taxon>
        <taxon>Laribacter</taxon>
    </lineage>
</organism>
<dbReference type="OMA" id="DINGANH"/>
<gene>
    <name evidence="3" type="ORF">LHGZ1_1711</name>
</gene>
<dbReference type="Proteomes" id="UP000197424">
    <property type="component" value="Chromosome"/>
</dbReference>
<dbReference type="InterPro" id="IPR050563">
    <property type="entry name" value="4-hydroxybenzoyl-CoA_TE"/>
</dbReference>
<dbReference type="OrthoDB" id="333038at2"/>
<dbReference type="InterPro" id="IPR029069">
    <property type="entry name" value="HotDog_dom_sf"/>
</dbReference>
<evidence type="ECO:0000313" key="3">
    <source>
        <dbReference type="EMBL" id="ASJ24542.1"/>
    </source>
</evidence>
<dbReference type="GO" id="GO:0047617">
    <property type="term" value="F:fatty acyl-CoA hydrolase activity"/>
    <property type="evidence" value="ECO:0007669"/>
    <property type="project" value="TreeGrafter"/>
</dbReference>
<reference evidence="4" key="1">
    <citation type="submission" date="2017-06" db="EMBL/GenBank/DDBJ databases">
        <title>Whole genome sequence of Laribacter hongkongensis LHGZ1.</title>
        <authorList>
            <person name="Chen D."/>
            <person name="Wu H."/>
            <person name="Chen J."/>
        </authorList>
    </citation>
    <scope>NUCLEOTIDE SEQUENCE [LARGE SCALE GENOMIC DNA]</scope>
    <source>
        <strain evidence="4">LHGZ1</strain>
    </source>
</reference>
<sequence length="153" mass="16863">MPRLTIELPGHRDFTTRVTVAIGDINYGGHLGNDAVLRLAQEARIRFLATFNASELDVEGRGIIMADAAVMYRAEAFHGNELDIHVAVADLNRSGCDFLYQLIRVSDGREIARVKTGIVFFDYAARKVARVPEGFAHRFASAGIQTDENLSAQ</sequence>
<protein>
    <submittedName>
        <fullName evidence="3">Thioesterase</fullName>
    </submittedName>
</protein>
<evidence type="ECO:0000256" key="2">
    <source>
        <dbReference type="ARBA" id="ARBA00022801"/>
    </source>
</evidence>
<evidence type="ECO:0000313" key="4">
    <source>
        <dbReference type="Proteomes" id="UP000197424"/>
    </source>
</evidence>
<dbReference type="Gene3D" id="3.10.129.10">
    <property type="entry name" value="Hotdog Thioesterase"/>
    <property type="match status" value="1"/>
</dbReference>
<dbReference type="AlphaFoldDB" id="A0A248LIR9"/>
<dbReference type="SUPFAM" id="SSF54637">
    <property type="entry name" value="Thioesterase/thiol ester dehydrase-isomerase"/>
    <property type="match status" value="1"/>
</dbReference>